<dbReference type="EMBL" id="WWCX01000163">
    <property type="protein sequence ID" value="MYM98899.1"/>
    <property type="molecule type" value="Genomic_DNA"/>
</dbReference>
<organism evidence="2 3">
    <name type="scientific">Duganella vulcania</name>
    <dbReference type="NCBI Taxonomy" id="2692166"/>
    <lineage>
        <taxon>Bacteria</taxon>
        <taxon>Pseudomonadati</taxon>
        <taxon>Pseudomonadota</taxon>
        <taxon>Betaproteobacteria</taxon>
        <taxon>Burkholderiales</taxon>
        <taxon>Oxalobacteraceae</taxon>
        <taxon>Telluria group</taxon>
        <taxon>Duganella</taxon>
    </lineage>
</organism>
<comment type="caution">
    <text evidence="2">The sequence shown here is derived from an EMBL/GenBank/DDBJ whole genome shotgun (WGS) entry which is preliminary data.</text>
</comment>
<name>A0A845H2K1_9BURK</name>
<evidence type="ECO:0000313" key="2">
    <source>
        <dbReference type="EMBL" id="MYM98899.1"/>
    </source>
</evidence>
<feature type="region of interest" description="Disordered" evidence="1">
    <location>
        <begin position="1"/>
        <end position="39"/>
    </location>
</feature>
<evidence type="ECO:0000256" key="1">
    <source>
        <dbReference type="SAM" id="MobiDB-lite"/>
    </source>
</evidence>
<dbReference type="RefSeq" id="WP_161087681.1">
    <property type="nucleotide sequence ID" value="NZ_WWCX01000163.1"/>
</dbReference>
<reference evidence="2" key="1">
    <citation type="submission" date="2019-12" db="EMBL/GenBank/DDBJ databases">
        <title>Novel species isolated from a subtropical stream in China.</title>
        <authorList>
            <person name="Lu H."/>
        </authorList>
    </citation>
    <scope>NUCLEOTIDE SEQUENCE [LARGE SCALE GENOMIC DNA]</scope>
    <source>
        <strain evidence="2">FT81W</strain>
    </source>
</reference>
<dbReference type="AlphaFoldDB" id="A0A845H2K1"/>
<sequence length="52" mass="5435">MRIDTMASSRHASGFSSNTPGAILPAPDPDAEAGPGRRRILGRKAAADFRAL</sequence>
<evidence type="ECO:0000313" key="3">
    <source>
        <dbReference type="Proteomes" id="UP000447355"/>
    </source>
</evidence>
<accession>A0A845H2K1</accession>
<proteinExistence type="predicted"/>
<protein>
    <submittedName>
        <fullName evidence="2">Uncharacterized protein</fullName>
    </submittedName>
</protein>
<dbReference type="Proteomes" id="UP000447355">
    <property type="component" value="Unassembled WGS sequence"/>
</dbReference>
<gene>
    <name evidence="2" type="ORF">GTP90_34160</name>
</gene>
<feature type="compositionally biased region" description="Polar residues" evidence="1">
    <location>
        <begin position="1"/>
        <end position="20"/>
    </location>
</feature>